<comment type="caution">
    <text evidence="1">The sequence shown here is derived from an EMBL/GenBank/DDBJ whole genome shotgun (WGS) entry which is preliminary data.</text>
</comment>
<sequence length="387" mass="45219">MGAIMHLSFDEVQYQVEAEGLTIRLLPKEYALLAFLYSHQGRAYSREQLLDQVWPMEYPVERTVDDHVYRLRKKLSVLHGLEIRTVRGQGYSLVLKEQTGLHDTVPAARDPALNQAMRNVFGKYHTYGQGRSMMILARQQDVLGYELDPFYAVYLHFVQGDVEWLLRTEEYPWKSRFYFLLLFYMYTGDSGQRMAYCETVLERGLLPVNHHTELEILNIVDLYILDGYIEKAMERLRLTEQFISEHPDYSTFLPYAIITLMFAHIVAESGDAVIEQLAARLETSILVEKPYLREMGGFRIATGLWKLRQRKHQDAERYLDEGLAILEKSGFVPLQLHALHRIMHYVDRLGDDKLRSKYKSLYQAFFEQFLGNGLLQTLETAMQQALR</sequence>
<reference evidence="1" key="1">
    <citation type="submission" date="2024-12" db="EMBL/GenBank/DDBJ databases">
        <authorList>
            <person name="Wu N."/>
        </authorList>
    </citation>
    <scope>NUCLEOTIDE SEQUENCE</scope>
    <source>
        <strain evidence="1">P15</strain>
    </source>
</reference>
<protein>
    <submittedName>
        <fullName evidence="1">Winged helix-turn-helix domain-containing protein</fullName>
    </submittedName>
</protein>
<dbReference type="EMBL" id="JBJURJ010000005">
    <property type="protein sequence ID" value="MFM9328423.1"/>
    <property type="molecule type" value="Genomic_DNA"/>
</dbReference>
<accession>A0ACC7NUN8</accession>
<dbReference type="Proteomes" id="UP001631969">
    <property type="component" value="Unassembled WGS sequence"/>
</dbReference>
<evidence type="ECO:0000313" key="2">
    <source>
        <dbReference type="Proteomes" id="UP001631969"/>
    </source>
</evidence>
<proteinExistence type="predicted"/>
<name>A0ACC7NUN8_9BACL</name>
<organism evidence="1 2">
    <name type="scientific">Paenibacillus mesotrionivorans</name>
    <dbReference type="NCBI Taxonomy" id="3160968"/>
    <lineage>
        <taxon>Bacteria</taxon>
        <taxon>Bacillati</taxon>
        <taxon>Bacillota</taxon>
        <taxon>Bacilli</taxon>
        <taxon>Bacillales</taxon>
        <taxon>Paenibacillaceae</taxon>
        <taxon>Paenibacillus</taxon>
    </lineage>
</organism>
<gene>
    <name evidence="1" type="ORF">ACI1P1_09005</name>
</gene>
<keyword evidence="2" id="KW-1185">Reference proteome</keyword>
<evidence type="ECO:0000313" key="1">
    <source>
        <dbReference type="EMBL" id="MFM9328423.1"/>
    </source>
</evidence>